<reference evidence="1" key="1">
    <citation type="submission" date="2022-11" db="EMBL/GenBank/DDBJ databases">
        <title>Salinimicrobium profundisediminis sp. nov., isolated from deep-sea sediment of the Mariana Trench.</title>
        <authorList>
            <person name="Fu H."/>
        </authorList>
    </citation>
    <scope>NUCLEOTIDE SEQUENCE</scope>
    <source>
        <strain evidence="1">MT39</strain>
    </source>
</reference>
<keyword evidence="2" id="KW-1185">Reference proteome</keyword>
<keyword evidence="1" id="KW-0648">Protein biosynthesis</keyword>
<keyword evidence="1" id="KW-0251">Elongation factor</keyword>
<name>A0A9X3CVL5_9FLAO</name>
<sequence length="150" mass="17392">MSINKEELFNKCLDQVNDKIDQYNEKMNTISGQNEQHKFHPDFDEYGNKGEMLTEYEKNAVYLDRVRNMKETLANLDRDHRSEVVRPGSVVETENNYYFVSVPLGELDMESGSKVYAISTDSPIYKEMEGKKAGDSFSFRDGEVNIVKVW</sequence>
<dbReference type="AlphaFoldDB" id="A0A9X3CVL5"/>
<evidence type="ECO:0000313" key="2">
    <source>
        <dbReference type="Proteomes" id="UP001148482"/>
    </source>
</evidence>
<dbReference type="Proteomes" id="UP001148482">
    <property type="component" value="Unassembled WGS sequence"/>
</dbReference>
<protein>
    <submittedName>
        <fullName evidence="1">Transcription elongation factor</fullName>
    </submittedName>
</protein>
<evidence type="ECO:0000313" key="1">
    <source>
        <dbReference type="EMBL" id="MCX2837348.1"/>
    </source>
</evidence>
<dbReference type="RefSeq" id="WP_266068570.1">
    <property type="nucleotide sequence ID" value="NZ_JAPJDA010000005.1"/>
</dbReference>
<comment type="caution">
    <text evidence="1">The sequence shown here is derived from an EMBL/GenBank/DDBJ whole genome shotgun (WGS) entry which is preliminary data.</text>
</comment>
<dbReference type="EMBL" id="JAPJDA010000005">
    <property type="protein sequence ID" value="MCX2837348.1"/>
    <property type="molecule type" value="Genomic_DNA"/>
</dbReference>
<accession>A0A9X3CVL5</accession>
<proteinExistence type="predicted"/>
<dbReference type="GO" id="GO:0003746">
    <property type="term" value="F:translation elongation factor activity"/>
    <property type="evidence" value="ECO:0007669"/>
    <property type="project" value="UniProtKB-KW"/>
</dbReference>
<gene>
    <name evidence="1" type="ORF">OQ279_04225</name>
</gene>
<organism evidence="1 2">
    <name type="scientific">Salinimicrobium profundisediminis</name>
    <dbReference type="NCBI Taxonomy" id="2994553"/>
    <lineage>
        <taxon>Bacteria</taxon>
        <taxon>Pseudomonadati</taxon>
        <taxon>Bacteroidota</taxon>
        <taxon>Flavobacteriia</taxon>
        <taxon>Flavobacteriales</taxon>
        <taxon>Flavobacteriaceae</taxon>
        <taxon>Salinimicrobium</taxon>
    </lineage>
</organism>